<dbReference type="GO" id="GO:0016413">
    <property type="term" value="F:O-acetyltransferase activity"/>
    <property type="evidence" value="ECO:0007669"/>
    <property type="project" value="TreeGrafter"/>
</dbReference>
<feature type="transmembrane region" description="Helical" evidence="7">
    <location>
        <begin position="115"/>
        <end position="134"/>
    </location>
</feature>
<evidence type="ECO:0000256" key="4">
    <source>
        <dbReference type="ARBA" id="ARBA00022692"/>
    </source>
</evidence>
<evidence type="ECO:0000256" key="1">
    <source>
        <dbReference type="ARBA" id="ARBA00004651"/>
    </source>
</evidence>
<reference evidence="9 10" key="1">
    <citation type="submission" date="2019-03" db="EMBL/GenBank/DDBJ databases">
        <title>Genomic Encyclopedia of Type Strains, Phase IV (KMG-IV): sequencing the most valuable type-strain genomes for metagenomic binning, comparative biology and taxonomic classification.</title>
        <authorList>
            <person name="Goeker M."/>
        </authorList>
    </citation>
    <scope>NUCLEOTIDE SEQUENCE [LARGE SCALE GENOMIC DNA]</scope>
    <source>
        <strain evidence="9 10">DSM 22362</strain>
    </source>
</reference>
<sequence length="257" mass="30709">MKTIVPNRSNNFDIIRFVAASQVVIWHSIEHLFLNNITVSNIIKKIIEPIPGVPIFFVISGFLIYTSYERNNNLRQYLKNRMLRIFPGLWFVFIFTLLMLTILGFIIPNIMLKSFWLWVFTQITIFQFYTPDFLRSFGAGNPNGSLWTIFIEFSFYLFIPFLFLLKKINFRIIAIIILIGISILYNFWYNDNFKARAQDLNIIQKLLGLNLLPYLFYFLIGVLIKIKWEVIKIYFVNKGFVWLSCYFSYYIIFFFNT</sequence>
<keyword evidence="9" id="KW-0808">Transferase</keyword>
<evidence type="ECO:0000259" key="8">
    <source>
        <dbReference type="Pfam" id="PF01757"/>
    </source>
</evidence>
<dbReference type="InterPro" id="IPR002656">
    <property type="entry name" value="Acyl_transf_3_dom"/>
</dbReference>
<dbReference type="Pfam" id="PF01757">
    <property type="entry name" value="Acyl_transf_3"/>
    <property type="match status" value="1"/>
</dbReference>
<keyword evidence="5 7" id="KW-1133">Transmembrane helix</keyword>
<dbReference type="GO" id="GO:0005886">
    <property type="term" value="C:plasma membrane"/>
    <property type="evidence" value="ECO:0007669"/>
    <property type="project" value="UniProtKB-SubCell"/>
</dbReference>
<organism evidence="9 10">
    <name type="scientific">Sphingobacterium alimentarium</name>
    <dbReference type="NCBI Taxonomy" id="797292"/>
    <lineage>
        <taxon>Bacteria</taxon>
        <taxon>Pseudomonadati</taxon>
        <taxon>Bacteroidota</taxon>
        <taxon>Sphingobacteriia</taxon>
        <taxon>Sphingobacteriales</taxon>
        <taxon>Sphingobacteriaceae</taxon>
        <taxon>Sphingobacterium</taxon>
    </lineage>
</organism>
<protein>
    <submittedName>
        <fullName evidence="9">Acyltransferase-like protein</fullName>
    </submittedName>
</protein>
<dbReference type="AlphaFoldDB" id="A0A4R3VV06"/>
<evidence type="ECO:0000256" key="5">
    <source>
        <dbReference type="ARBA" id="ARBA00022989"/>
    </source>
</evidence>
<feature type="transmembrane region" description="Helical" evidence="7">
    <location>
        <begin position="46"/>
        <end position="68"/>
    </location>
</feature>
<evidence type="ECO:0000313" key="10">
    <source>
        <dbReference type="Proteomes" id="UP000295197"/>
    </source>
</evidence>
<keyword evidence="3" id="KW-1003">Cell membrane</keyword>
<feature type="transmembrane region" description="Helical" evidence="7">
    <location>
        <begin position="172"/>
        <end position="190"/>
    </location>
</feature>
<feature type="transmembrane region" description="Helical" evidence="7">
    <location>
        <begin position="146"/>
        <end position="165"/>
    </location>
</feature>
<evidence type="ECO:0000256" key="3">
    <source>
        <dbReference type="ARBA" id="ARBA00022475"/>
    </source>
</evidence>
<feature type="transmembrane region" description="Helical" evidence="7">
    <location>
        <begin position="235"/>
        <end position="255"/>
    </location>
</feature>
<keyword evidence="9" id="KW-0012">Acyltransferase</keyword>
<dbReference type="PANTHER" id="PTHR40074">
    <property type="entry name" value="O-ACETYLTRANSFERASE WECH"/>
    <property type="match status" value="1"/>
</dbReference>
<name>A0A4R3VV06_9SPHI</name>
<dbReference type="OrthoDB" id="290051at2"/>
<comment type="similarity">
    <text evidence="2">Belongs to the acyltransferase 3 family.</text>
</comment>
<keyword evidence="4 7" id="KW-0812">Transmembrane</keyword>
<evidence type="ECO:0000256" key="6">
    <source>
        <dbReference type="ARBA" id="ARBA00023136"/>
    </source>
</evidence>
<dbReference type="EMBL" id="SMBZ01000032">
    <property type="protein sequence ID" value="TCV10498.1"/>
    <property type="molecule type" value="Genomic_DNA"/>
</dbReference>
<evidence type="ECO:0000256" key="7">
    <source>
        <dbReference type="SAM" id="Phobius"/>
    </source>
</evidence>
<proteinExistence type="inferred from homology"/>
<dbReference type="PANTHER" id="PTHR40074:SF2">
    <property type="entry name" value="O-ACETYLTRANSFERASE WECH"/>
    <property type="match status" value="1"/>
</dbReference>
<comment type="caution">
    <text evidence="9">The sequence shown here is derived from an EMBL/GenBank/DDBJ whole genome shotgun (WGS) entry which is preliminary data.</text>
</comment>
<accession>A0A4R3VV06</accession>
<feature type="transmembrane region" description="Helical" evidence="7">
    <location>
        <begin position="88"/>
        <end position="108"/>
    </location>
</feature>
<dbReference type="GO" id="GO:0009246">
    <property type="term" value="P:enterobacterial common antigen biosynthetic process"/>
    <property type="evidence" value="ECO:0007669"/>
    <property type="project" value="TreeGrafter"/>
</dbReference>
<comment type="subcellular location">
    <subcellularLocation>
        <location evidence="1">Cell membrane</location>
        <topology evidence="1">Multi-pass membrane protein</topology>
    </subcellularLocation>
</comment>
<evidence type="ECO:0000256" key="2">
    <source>
        <dbReference type="ARBA" id="ARBA00007400"/>
    </source>
</evidence>
<gene>
    <name evidence="9" type="ORF">EDC17_103230</name>
</gene>
<dbReference type="Proteomes" id="UP000295197">
    <property type="component" value="Unassembled WGS sequence"/>
</dbReference>
<feature type="domain" description="Acyltransferase 3" evidence="8">
    <location>
        <begin position="11"/>
        <end position="255"/>
    </location>
</feature>
<feature type="transmembrane region" description="Helical" evidence="7">
    <location>
        <begin position="202"/>
        <end position="223"/>
    </location>
</feature>
<dbReference type="RefSeq" id="WP_132778230.1">
    <property type="nucleotide sequence ID" value="NZ_SMBZ01000032.1"/>
</dbReference>
<keyword evidence="10" id="KW-1185">Reference proteome</keyword>
<keyword evidence="6 7" id="KW-0472">Membrane</keyword>
<evidence type="ECO:0000313" key="9">
    <source>
        <dbReference type="EMBL" id="TCV10498.1"/>
    </source>
</evidence>